<name>A0AAV5FUL8_ELECO</name>
<accession>A0AAV5FUL8</accession>
<reference evidence="2" key="2">
    <citation type="submission" date="2021-12" db="EMBL/GenBank/DDBJ databases">
        <title>Resequencing data analysis of finger millet.</title>
        <authorList>
            <person name="Hatakeyama M."/>
            <person name="Aluri S."/>
            <person name="Balachadran M.T."/>
            <person name="Sivarajan S.R."/>
            <person name="Poveda L."/>
            <person name="Shimizu-Inatsugi R."/>
            <person name="Schlapbach R."/>
            <person name="Sreeman S.M."/>
            <person name="Shimizu K.K."/>
        </authorList>
    </citation>
    <scope>NUCLEOTIDE SEQUENCE</scope>
</reference>
<dbReference type="Pfam" id="PF03080">
    <property type="entry name" value="Neprosin"/>
    <property type="match status" value="1"/>
</dbReference>
<sequence>MDDVLRASSISRPPGKNFNSRIIFIYNLSVLSPMEQHAVAYAQDNKCYGTKASFNLWQPTIARSSDFSLAQFWITAGSYSGNDLNTIEAGWQVRLEG</sequence>
<dbReference type="PROSITE" id="PS52045">
    <property type="entry name" value="NEPROSIN_PEP_CD"/>
    <property type="match status" value="1"/>
</dbReference>
<evidence type="ECO:0000259" key="1">
    <source>
        <dbReference type="PROSITE" id="PS52045"/>
    </source>
</evidence>
<dbReference type="InterPro" id="IPR053168">
    <property type="entry name" value="Glutamic_endopeptidase"/>
</dbReference>
<keyword evidence="3" id="KW-1185">Reference proteome</keyword>
<organism evidence="2 3">
    <name type="scientific">Eleusine coracana subsp. coracana</name>
    <dbReference type="NCBI Taxonomy" id="191504"/>
    <lineage>
        <taxon>Eukaryota</taxon>
        <taxon>Viridiplantae</taxon>
        <taxon>Streptophyta</taxon>
        <taxon>Embryophyta</taxon>
        <taxon>Tracheophyta</taxon>
        <taxon>Spermatophyta</taxon>
        <taxon>Magnoliopsida</taxon>
        <taxon>Liliopsida</taxon>
        <taxon>Poales</taxon>
        <taxon>Poaceae</taxon>
        <taxon>PACMAD clade</taxon>
        <taxon>Chloridoideae</taxon>
        <taxon>Cynodonteae</taxon>
        <taxon>Eleusininae</taxon>
        <taxon>Eleusine</taxon>
    </lineage>
</organism>
<gene>
    <name evidence="2" type="primary">gb27491</name>
    <name evidence="2" type="ORF">PR202_gb27491</name>
</gene>
<reference evidence="2" key="1">
    <citation type="journal article" date="2018" name="DNA Res.">
        <title>Multiple hybrid de novo genome assembly of finger millet, an orphan allotetraploid crop.</title>
        <authorList>
            <person name="Hatakeyama M."/>
            <person name="Aluri S."/>
            <person name="Balachadran M.T."/>
            <person name="Sivarajan S.R."/>
            <person name="Patrignani A."/>
            <person name="Gruter S."/>
            <person name="Poveda L."/>
            <person name="Shimizu-Inatsugi R."/>
            <person name="Baeten J."/>
            <person name="Francoijs K.J."/>
            <person name="Nataraja K.N."/>
            <person name="Reddy Y.A.N."/>
            <person name="Phadnis S."/>
            <person name="Ravikumar R.L."/>
            <person name="Schlapbach R."/>
            <person name="Sreeman S.M."/>
            <person name="Shimizu K.K."/>
        </authorList>
    </citation>
    <scope>NUCLEOTIDE SEQUENCE</scope>
</reference>
<dbReference type="PANTHER" id="PTHR31589:SF24">
    <property type="entry name" value="OS07G0205500 PROTEIN"/>
    <property type="match status" value="1"/>
</dbReference>
<evidence type="ECO:0000313" key="2">
    <source>
        <dbReference type="EMBL" id="GJN38453.1"/>
    </source>
</evidence>
<feature type="domain" description="Neprosin PEP catalytic" evidence="1">
    <location>
        <begin position="29"/>
        <end position="97"/>
    </location>
</feature>
<dbReference type="InterPro" id="IPR004314">
    <property type="entry name" value="Neprosin"/>
</dbReference>
<dbReference type="PANTHER" id="PTHR31589">
    <property type="entry name" value="PROTEIN, PUTATIVE (DUF239)-RELATED-RELATED"/>
    <property type="match status" value="1"/>
</dbReference>
<proteinExistence type="predicted"/>
<comment type="caution">
    <text evidence="2">The sequence shown here is derived from an EMBL/GenBank/DDBJ whole genome shotgun (WGS) entry which is preliminary data.</text>
</comment>
<dbReference type="AlphaFoldDB" id="A0AAV5FUL8"/>
<protein>
    <recommendedName>
        <fullName evidence="1">Neprosin PEP catalytic domain-containing protein</fullName>
    </recommendedName>
</protein>
<evidence type="ECO:0000313" key="3">
    <source>
        <dbReference type="Proteomes" id="UP001054889"/>
    </source>
</evidence>
<dbReference type="Proteomes" id="UP001054889">
    <property type="component" value="Unassembled WGS sequence"/>
</dbReference>
<dbReference type="EMBL" id="BQKI01000096">
    <property type="protein sequence ID" value="GJN38453.1"/>
    <property type="molecule type" value="Genomic_DNA"/>
</dbReference>